<keyword evidence="1" id="KW-0808">Transferase</keyword>
<keyword evidence="4" id="KW-0460">Magnesium</keyword>
<dbReference type="PROSITE" id="PS51255">
    <property type="entry name" value="ADPK"/>
    <property type="match status" value="1"/>
</dbReference>
<dbReference type="RefSeq" id="XP_013761109.1">
    <property type="nucleotide sequence ID" value="XM_013905655.1"/>
</dbReference>
<dbReference type="Gene3D" id="3.40.1190.20">
    <property type="match status" value="1"/>
</dbReference>
<protein>
    <submittedName>
        <fullName evidence="6">ADP-dependent glucokinase</fullName>
    </submittedName>
</protein>
<dbReference type="PANTHER" id="PTHR21208">
    <property type="entry name" value="ADP-DEPENDENT GLUCOKINASE"/>
    <property type="match status" value="1"/>
</dbReference>
<dbReference type="InterPro" id="IPR029056">
    <property type="entry name" value="Ribokinase-like"/>
</dbReference>
<reference evidence="6 7" key="1">
    <citation type="submission" date="2010-05" db="EMBL/GenBank/DDBJ databases">
        <title>The Genome Sequence of Thecamonas trahens ATCC 50062.</title>
        <authorList>
            <consortium name="The Broad Institute Genome Sequencing Platform"/>
            <person name="Russ C."/>
            <person name="Cuomo C."/>
            <person name="Shea T."/>
            <person name="Young S.K."/>
            <person name="Zeng Q."/>
            <person name="Koehrsen M."/>
            <person name="Haas B."/>
            <person name="Borodovsky M."/>
            <person name="Guigo R."/>
            <person name="Alvarado L."/>
            <person name="Berlin A."/>
            <person name="Bochicchio J."/>
            <person name="Borenstein D."/>
            <person name="Chapman S."/>
            <person name="Chen Z."/>
            <person name="Freedman E."/>
            <person name="Gellesch M."/>
            <person name="Goldberg J."/>
            <person name="Griggs A."/>
            <person name="Gujja S."/>
            <person name="Heilman E."/>
            <person name="Heiman D."/>
            <person name="Hepburn T."/>
            <person name="Howarth C."/>
            <person name="Jen D."/>
            <person name="Larson L."/>
            <person name="Mehta T."/>
            <person name="Park D."/>
            <person name="Pearson M."/>
            <person name="Roberts A."/>
            <person name="Saif S."/>
            <person name="Shenoy N."/>
            <person name="Sisk P."/>
            <person name="Stolte C."/>
            <person name="Sykes S."/>
            <person name="Thomson T."/>
            <person name="Walk T."/>
            <person name="White J."/>
            <person name="Yandava C."/>
            <person name="Burger G."/>
            <person name="Gray M.W."/>
            <person name="Holland P.W.H."/>
            <person name="King N."/>
            <person name="Lang F.B.F."/>
            <person name="Roger A.J."/>
            <person name="Ruiz-Trillo I."/>
            <person name="Lander E."/>
            <person name="Nusbaum C."/>
        </authorList>
    </citation>
    <scope>NUCLEOTIDE SEQUENCE [LARGE SCALE GENOMIC DNA]</scope>
    <source>
        <strain evidence="6 7">ATCC 50062</strain>
    </source>
</reference>
<dbReference type="GO" id="GO:0046872">
    <property type="term" value="F:metal ion binding"/>
    <property type="evidence" value="ECO:0007669"/>
    <property type="project" value="UniProtKB-KW"/>
</dbReference>
<organism evidence="6 7">
    <name type="scientific">Thecamonas trahens ATCC 50062</name>
    <dbReference type="NCBI Taxonomy" id="461836"/>
    <lineage>
        <taxon>Eukaryota</taxon>
        <taxon>Apusozoa</taxon>
        <taxon>Apusomonadida</taxon>
        <taxon>Apusomonadidae</taxon>
        <taxon>Thecamonas</taxon>
    </lineage>
</organism>
<dbReference type="eggNOG" id="KOG4184">
    <property type="taxonomic scope" value="Eukaryota"/>
</dbReference>
<dbReference type="GO" id="GO:0006096">
    <property type="term" value="P:glycolytic process"/>
    <property type="evidence" value="ECO:0007669"/>
    <property type="project" value="UniProtKB-KW"/>
</dbReference>
<accession>A0A0L0DV34</accession>
<evidence type="ECO:0000256" key="5">
    <source>
        <dbReference type="ARBA" id="ARBA00023152"/>
    </source>
</evidence>
<proteinExistence type="predicted"/>
<evidence type="ECO:0000256" key="1">
    <source>
        <dbReference type="ARBA" id="ARBA00022679"/>
    </source>
</evidence>
<keyword evidence="7" id="KW-1185">Reference proteome</keyword>
<evidence type="ECO:0000256" key="4">
    <source>
        <dbReference type="ARBA" id="ARBA00022842"/>
    </source>
</evidence>
<dbReference type="GO" id="GO:0005783">
    <property type="term" value="C:endoplasmic reticulum"/>
    <property type="evidence" value="ECO:0007669"/>
    <property type="project" value="TreeGrafter"/>
</dbReference>
<evidence type="ECO:0000313" key="7">
    <source>
        <dbReference type="Proteomes" id="UP000054408"/>
    </source>
</evidence>
<evidence type="ECO:0000313" key="6">
    <source>
        <dbReference type="EMBL" id="KNC56065.1"/>
    </source>
</evidence>
<dbReference type="InterPro" id="IPR007666">
    <property type="entry name" value="ADP_PFK/GK"/>
</dbReference>
<dbReference type="OrthoDB" id="5847021at2759"/>
<dbReference type="AlphaFoldDB" id="A0A0L0DV34"/>
<dbReference type="SUPFAM" id="SSF53613">
    <property type="entry name" value="Ribokinase-like"/>
    <property type="match status" value="1"/>
</dbReference>
<dbReference type="EMBL" id="GL349440">
    <property type="protein sequence ID" value="KNC56065.1"/>
    <property type="molecule type" value="Genomic_DNA"/>
</dbReference>
<name>A0A0L0DV34_THETB</name>
<evidence type="ECO:0000256" key="2">
    <source>
        <dbReference type="ARBA" id="ARBA00022723"/>
    </source>
</evidence>
<sequence length="456" mass="45818">MEGAEAAALAAALEAAAGTSAGNGRGRGIALAYNSNLDLVVDAGRVFGPGGPAGEPAACDGFGGEAACEVLATPADVLCCFRLFAADGRAAERMVVDDELYAALVAHAAAADASVEHVGGNAALMAVAAAGFAPEARILLGGPVGPGLAALLPGSVELAAGAPEAADEVHLIIEYKAGVEVAGVVPPRANRFILHCDKVNGELRGAKTFHVALGDFAPDTVVLSGFHLLDALAVEASTPRVSAVVAELAAAVGGLKYRPSVHLELASMANSAYMAQLVELTAGAVDSIGFNEQELEGLVAALGLDGTKPLFAADATSHNVPSRAGVESALASLFQHLDSSASTVTRLHFHSLAYHVVCTRGSSWGEPAGPAAAGALAVGFRACGLAPQPVSSFNPAIHFDVLYTTGNDGGVETFTLDPQTQCALAPVLVCKAPVRTVGLGDSISAAGLLAFQYQAK</sequence>
<evidence type="ECO:0000256" key="3">
    <source>
        <dbReference type="ARBA" id="ARBA00022777"/>
    </source>
</evidence>
<dbReference type="GeneID" id="25561788"/>
<dbReference type="OMA" id="FIHYMGR"/>
<gene>
    <name evidence="6" type="ORF">AMSG_02077</name>
</gene>
<dbReference type="STRING" id="461836.A0A0L0DV34"/>
<dbReference type="Proteomes" id="UP000054408">
    <property type="component" value="Unassembled WGS sequence"/>
</dbReference>
<dbReference type="GO" id="GO:0043843">
    <property type="term" value="F:ADP-specific glucokinase activity"/>
    <property type="evidence" value="ECO:0007669"/>
    <property type="project" value="TreeGrafter"/>
</dbReference>
<keyword evidence="2" id="KW-0479">Metal-binding</keyword>
<dbReference type="GO" id="GO:0006006">
    <property type="term" value="P:glucose metabolic process"/>
    <property type="evidence" value="ECO:0007669"/>
    <property type="project" value="TreeGrafter"/>
</dbReference>
<dbReference type="Pfam" id="PF04587">
    <property type="entry name" value="ADP_PFK_GK"/>
    <property type="match status" value="1"/>
</dbReference>
<keyword evidence="3 6" id="KW-0418">Kinase</keyword>
<dbReference type="PANTHER" id="PTHR21208:SF0">
    <property type="entry name" value="ADP-DEPENDENT GLUCOKINASE"/>
    <property type="match status" value="1"/>
</dbReference>
<keyword evidence="5" id="KW-0324">Glycolysis</keyword>